<dbReference type="AlphaFoldDB" id="A0A8S0Q926"/>
<keyword evidence="2" id="KW-1185">Reference proteome</keyword>
<proteinExistence type="predicted"/>
<organism evidence="1 2">
    <name type="scientific">Olea europaea subsp. europaea</name>
    <dbReference type="NCBI Taxonomy" id="158383"/>
    <lineage>
        <taxon>Eukaryota</taxon>
        <taxon>Viridiplantae</taxon>
        <taxon>Streptophyta</taxon>
        <taxon>Embryophyta</taxon>
        <taxon>Tracheophyta</taxon>
        <taxon>Spermatophyta</taxon>
        <taxon>Magnoliopsida</taxon>
        <taxon>eudicotyledons</taxon>
        <taxon>Gunneridae</taxon>
        <taxon>Pentapetalae</taxon>
        <taxon>asterids</taxon>
        <taxon>lamiids</taxon>
        <taxon>Lamiales</taxon>
        <taxon>Oleaceae</taxon>
        <taxon>Oleeae</taxon>
        <taxon>Olea</taxon>
    </lineage>
</organism>
<protein>
    <submittedName>
        <fullName evidence="1">Isoleucine N-monooxygenase 1-like</fullName>
    </submittedName>
</protein>
<dbReference type="Gramene" id="OE9A035259T1">
    <property type="protein sequence ID" value="OE9A035259C1"/>
    <property type="gene ID" value="OE9A035259"/>
</dbReference>
<accession>A0A8S0Q926</accession>
<dbReference type="PANTHER" id="PTHR24299">
    <property type="entry name" value="CYTOCHROME P450 FAMILY 1"/>
    <property type="match status" value="1"/>
</dbReference>
<dbReference type="Gene3D" id="1.10.630.10">
    <property type="entry name" value="Cytochrome P450"/>
    <property type="match status" value="1"/>
</dbReference>
<dbReference type="GO" id="GO:0005506">
    <property type="term" value="F:iron ion binding"/>
    <property type="evidence" value="ECO:0007669"/>
    <property type="project" value="InterPro"/>
</dbReference>
<dbReference type="GO" id="GO:0020037">
    <property type="term" value="F:heme binding"/>
    <property type="evidence" value="ECO:0007669"/>
    <property type="project" value="InterPro"/>
</dbReference>
<evidence type="ECO:0000313" key="2">
    <source>
        <dbReference type="Proteomes" id="UP000594638"/>
    </source>
</evidence>
<name>A0A8S0Q926_OLEEU</name>
<evidence type="ECO:0000313" key="1">
    <source>
        <dbReference type="EMBL" id="CAA2964108.1"/>
    </source>
</evidence>
<dbReference type="SUPFAM" id="SSF48264">
    <property type="entry name" value="Cytochrome P450"/>
    <property type="match status" value="1"/>
</dbReference>
<dbReference type="Pfam" id="PF00067">
    <property type="entry name" value="p450"/>
    <property type="match status" value="1"/>
</dbReference>
<dbReference type="EMBL" id="CACTIH010001819">
    <property type="protein sequence ID" value="CAA2964108.1"/>
    <property type="molecule type" value="Genomic_DNA"/>
</dbReference>
<dbReference type="PANTHER" id="PTHR24299:SF52">
    <property type="entry name" value="CYTOCHROME P450"/>
    <property type="match status" value="1"/>
</dbReference>
<dbReference type="GO" id="GO:0016705">
    <property type="term" value="F:oxidoreductase activity, acting on paired donors, with incorporation or reduction of molecular oxygen"/>
    <property type="evidence" value="ECO:0007669"/>
    <property type="project" value="InterPro"/>
</dbReference>
<reference evidence="1 2" key="1">
    <citation type="submission" date="2019-12" db="EMBL/GenBank/DDBJ databases">
        <authorList>
            <person name="Alioto T."/>
            <person name="Alioto T."/>
            <person name="Gomez Garrido J."/>
        </authorList>
    </citation>
    <scope>NUCLEOTIDE SEQUENCE [LARGE SCALE GENOMIC DNA]</scope>
</reference>
<dbReference type="InterPro" id="IPR001128">
    <property type="entry name" value="Cyt_P450"/>
</dbReference>
<dbReference type="Proteomes" id="UP000594638">
    <property type="component" value="Unassembled WGS sequence"/>
</dbReference>
<gene>
    <name evidence="1" type="ORF">OLEA9_A035259</name>
</gene>
<dbReference type="GO" id="GO:0004497">
    <property type="term" value="F:monooxygenase activity"/>
    <property type="evidence" value="ECO:0007669"/>
    <property type="project" value="InterPro"/>
</dbReference>
<sequence>MDDMNTENCIRLGGTHVIPITSPELAQEFLKKQDSTFASRPDGISGRLSSNGYLTAALRPEGDQWKKMRKVLTSDVISPAKHRWLQDKRMVEADNLVRYVYNQCKNSSKDVGLVNVRIAAQHYCGNVIRRLIFNKKSLIWTCIADYIPWFEIFDFDGYKRILKKAIV</sequence>
<comment type="caution">
    <text evidence="1">The sequence shown here is derived from an EMBL/GenBank/DDBJ whole genome shotgun (WGS) entry which is preliminary data.</text>
</comment>
<dbReference type="InterPro" id="IPR036396">
    <property type="entry name" value="Cyt_P450_sf"/>
</dbReference>
<dbReference type="OrthoDB" id="2789670at2759"/>